<reference evidence="9" key="4">
    <citation type="submission" date="2023-03" db="EMBL/GenBank/DDBJ databases">
        <authorList>
            <person name="Shen W."/>
            <person name="Cai J."/>
        </authorList>
    </citation>
    <scope>NUCLEOTIDE SEQUENCE</scope>
    <source>
        <strain evidence="9">K69-2</strain>
    </source>
</reference>
<dbReference type="InterPro" id="IPR051541">
    <property type="entry name" value="PTS_SugarTrans_NitroReg"/>
</dbReference>
<organism evidence="9 15">
    <name type="scientific">Enterococcus gallinarum</name>
    <dbReference type="NCBI Taxonomy" id="1353"/>
    <lineage>
        <taxon>Bacteria</taxon>
        <taxon>Bacillati</taxon>
        <taxon>Bacillota</taxon>
        <taxon>Bacilli</taxon>
        <taxon>Lactobacillales</taxon>
        <taxon>Enterococcaceae</taxon>
        <taxon>Enterococcus</taxon>
    </lineage>
</organism>
<evidence type="ECO:0000256" key="1">
    <source>
        <dbReference type="ARBA" id="ARBA00022448"/>
    </source>
</evidence>
<reference evidence="8 16" key="5">
    <citation type="submission" date="2023-06" db="EMBL/GenBank/DDBJ databases">
        <title>Acute promotion of culturable opportunistic pathogens and persistent increase of antibiotic resistance following antibiotic exposure in mouse gut microbiota.</title>
        <authorList>
            <person name="Li L."/>
            <person name="Wang B."/>
            <person name="Sun Y."/>
            <person name="Wang M."/>
            <person name="Xu H."/>
        </authorList>
    </citation>
    <scope>NUCLEOTIDE SEQUENCE [LARGE SCALE GENOMIC DNA]</scope>
    <source>
        <strain evidence="8 16">CRI2_2</strain>
    </source>
</reference>
<evidence type="ECO:0000313" key="9">
    <source>
        <dbReference type="EMBL" id="MDT2689268.1"/>
    </source>
</evidence>
<dbReference type="RefSeq" id="WP_005470450.1">
    <property type="nucleotide sequence ID" value="NZ_BSYC01000001.1"/>
</dbReference>
<dbReference type="Proteomes" id="UP000516696">
    <property type="component" value="Chromosome"/>
</dbReference>
<dbReference type="EMBL" id="JABXJK010000009">
    <property type="protein sequence ID" value="MBA0971552.1"/>
    <property type="molecule type" value="Genomic_DNA"/>
</dbReference>
<dbReference type="PROSITE" id="PS00372">
    <property type="entry name" value="PTS_EIIA_TYPE_2_HIS"/>
    <property type="match status" value="1"/>
</dbReference>
<dbReference type="Proteomes" id="UP001241571">
    <property type="component" value="Unassembled WGS sequence"/>
</dbReference>
<keyword evidence="3 9" id="KW-0762">Sugar transport</keyword>
<dbReference type="Gene3D" id="3.40.930.10">
    <property type="entry name" value="Mannitol-specific EII, Chain A"/>
    <property type="match status" value="1"/>
</dbReference>
<dbReference type="Pfam" id="PF00359">
    <property type="entry name" value="PTS_EIIA_2"/>
    <property type="match status" value="1"/>
</dbReference>
<dbReference type="EMBL" id="CP050485">
    <property type="protein sequence ID" value="QOG28380.1"/>
    <property type="molecule type" value="Genomic_DNA"/>
</dbReference>
<keyword evidence="4" id="KW-0808">Transferase</keyword>
<evidence type="ECO:0000256" key="3">
    <source>
        <dbReference type="ARBA" id="ARBA00022597"/>
    </source>
</evidence>
<dbReference type="PANTHER" id="PTHR47738">
    <property type="entry name" value="PTS SYSTEM FRUCTOSE-LIKE EIIA COMPONENT-RELATED"/>
    <property type="match status" value="1"/>
</dbReference>
<dbReference type="NCBIfam" id="TIGR00848">
    <property type="entry name" value="fruA"/>
    <property type="match status" value="1"/>
</dbReference>
<reference evidence="10 12" key="1">
    <citation type="submission" date="2019-04" db="EMBL/GenBank/DDBJ databases">
        <title>Step-wise assembly of the neonatal virome modulated by breast feeding.</title>
        <authorList>
            <person name="Liang G."/>
            <person name="Bushman F."/>
        </authorList>
    </citation>
    <scope>NUCLEOTIDE SEQUENCE [LARGE SCALE GENOMIC DNA]</scope>
    <source>
        <strain evidence="10 12">E3404</strain>
    </source>
</reference>
<dbReference type="GO" id="GO:0009401">
    <property type="term" value="P:phosphoenolpyruvate-dependent sugar phosphotransferase system"/>
    <property type="evidence" value="ECO:0007669"/>
    <property type="project" value="UniProtKB-KW"/>
</dbReference>
<gene>
    <name evidence="11" type="ORF">EGM181_14490</name>
    <name evidence="10" type="ORF">GTI89_07955</name>
    <name evidence="7" type="ORF">HWH42_02890</name>
    <name evidence="9" type="ORF">P7E30_03470</name>
    <name evidence="8" type="ORF">QRX88_00975</name>
</gene>
<proteinExistence type="predicted"/>
<evidence type="ECO:0000256" key="5">
    <source>
        <dbReference type="ARBA" id="ARBA00022683"/>
    </source>
</evidence>
<dbReference type="SUPFAM" id="SSF55804">
    <property type="entry name" value="Phoshotransferase/anion transport protein"/>
    <property type="match status" value="1"/>
</dbReference>
<evidence type="ECO:0000313" key="11">
    <source>
        <dbReference type="EMBL" id="QOG28380.1"/>
    </source>
</evidence>
<keyword evidence="2" id="KW-0597">Phosphoprotein</keyword>
<evidence type="ECO:0000313" key="10">
    <source>
        <dbReference type="EMBL" id="MXS25988.1"/>
    </source>
</evidence>
<evidence type="ECO:0000256" key="2">
    <source>
        <dbReference type="ARBA" id="ARBA00022553"/>
    </source>
</evidence>
<reference evidence="11 13" key="2">
    <citation type="submission" date="2020-03" db="EMBL/GenBank/DDBJ databases">
        <title>Characterization of ganglioside-mimicking enterococci.</title>
        <authorList>
            <person name="Patry R.T."/>
            <person name="Nothaft H."/>
            <person name="Bridger R."/>
            <person name="Shajahan A."/>
            <person name="Huynh S."/>
            <person name="Sanchez S."/>
            <person name="Azadi P."/>
            <person name="Cooper K."/>
            <person name="Miller W.G."/>
            <person name="Parker C.T."/>
            <person name="Wells L."/>
            <person name="Szymanski C.M."/>
        </authorList>
    </citation>
    <scope>NUCLEOTIDE SEQUENCE [LARGE SCALE GENOMIC DNA]</scope>
    <source>
        <strain evidence="11 13">EGM181</strain>
    </source>
</reference>
<evidence type="ECO:0000259" key="6">
    <source>
        <dbReference type="PROSITE" id="PS51094"/>
    </source>
</evidence>
<evidence type="ECO:0000313" key="12">
    <source>
        <dbReference type="Proteomes" id="UP000439965"/>
    </source>
</evidence>
<feature type="domain" description="PTS EIIA type-2" evidence="6">
    <location>
        <begin position="9"/>
        <end position="154"/>
    </location>
</feature>
<dbReference type="EMBL" id="WVTI01000005">
    <property type="protein sequence ID" value="MXS25988.1"/>
    <property type="molecule type" value="Genomic_DNA"/>
</dbReference>
<dbReference type="CDD" id="cd00211">
    <property type="entry name" value="PTS_IIA_fru"/>
    <property type="match status" value="1"/>
</dbReference>
<evidence type="ECO:0000313" key="15">
    <source>
        <dbReference type="Proteomes" id="UP001183682"/>
    </source>
</evidence>
<evidence type="ECO:0000313" key="14">
    <source>
        <dbReference type="Proteomes" id="UP000571857"/>
    </source>
</evidence>
<dbReference type="GeneID" id="93225171"/>
<accession>A0A2K3QXI1</accession>
<dbReference type="InterPro" id="IPR002178">
    <property type="entry name" value="PTS_EIIA_type-2_dom"/>
</dbReference>
<protein>
    <submittedName>
        <fullName evidence="9">PTS sugar transporter subunit IIA</fullName>
    </submittedName>
    <submittedName>
        <fullName evidence="10">PTS transporter subunit EIIA</fullName>
    </submittedName>
</protein>
<dbReference type="AlphaFoldDB" id="A0A2K3QXI1"/>
<dbReference type="PROSITE" id="PS51094">
    <property type="entry name" value="PTS_EIIA_TYPE_2"/>
    <property type="match status" value="1"/>
</dbReference>
<evidence type="ECO:0000313" key="7">
    <source>
        <dbReference type="EMBL" id="MBA0971552.1"/>
    </source>
</evidence>
<dbReference type="GO" id="GO:0016020">
    <property type="term" value="C:membrane"/>
    <property type="evidence" value="ECO:0007669"/>
    <property type="project" value="InterPro"/>
</dbReference>
<keyword evidence="5" id="KW-0598">Phosphotransferase system</keyword>
<evidence type="ECO:0000313" key="8">
    <source>
        <dbReference type="EMBL" id="MDL4934284.1"/>
    </source>
</evidence>
<dbReference type="Proteomes" id="UP000571857">
    <property type="component" value="Unassembled WGS sequence"/>
</dbReference>
<keyword evidence="1" id="KW-0813">Transport</keyword>
<dbReference type="PANTHER" id="PTHR47738:SF2">
    <property type="entry name" value="PTS SYSTEM FRUCTOSE-LIKE EIIA COMPONENT"/>
    <property type="match status" value="1"/>
</dbReference>
<evidence type="ECO:0000313" key="13">
    <source>
        <dbReference type="Proteomes" id="UP000516696"/>
    </source>
</evidence>
<dbReference type="InterPro" id="IPR004715">
    <property type="entry name" value="PTS_IIA_fruc"/>
</dbReference>
<dbReference type="Proteomes" id="UP001183682">
    <property type="component" value="Unassembled WGS sequence"/>
</dbReference>
<reference evidence="7 14" key="3">
    <citation type="submission" date="2020-06" db="EMBL/GenBank/DDBJ databases">
        <title>Crossreactivity between MHC class I-restricted antigens from cancer cells and an enterococcal bacteriophage.</title>
        <authorList>
            <person name="Fluckiger A."/>
            <person name="Daillere R."/>
            <person name="Sassi M."/>
            <person name="Cattoir V."/>
            <person name="Kroemer G."/>
            <person name="Zitvogel L."/>
        </authorList>
    </citation>
    <scope>NUCLEOTIDE SEQUENCE [LARGE SCALE GENOMIC DNA]</scope>
    <source>
        <strain evidence="7 14">EG4</strain>
    </source>
</reference>
<sequence length="154" mass="17385">METVNENQTIFDRNVIDLNMKASTKDEVIRELATLLYKENYLSKLDDFIASVYEREAEGITGMGNNVAIPHGKSDSVMRAGIAIGKTNKMIHWESYDNQPVNFFFLFAVPDDVSGAKLHLQLLSKVAAKLSDDELLNRLKITHSVDEVIDRLKI</sequence>
<dbReference type="GO" id="GO:0008982">
    <property type="term" value="F:protein-N(PI)-phosphohistidine-sugar phosphotransferase activity"/>
    <property type="evidence" value="ECO:0007669"/>
    <property type="project" value="InterPro"/>
</dbReference>
<name>A0A2K3QXI1_ENTGA</name>
<dbReference type="EMBL" id="JASUBT010000001">
    <property type="protein sequence ID" value="MDL4934284.1"/>
    <property type="molecule type" value="Genomic_DNA"/>
</dbReference>
<evidence type="ECO:0000313" key="16">
    <source>
        <dbReference type="Proteomes" id="UP001241571"/>
    </source>
</evidence>
<dbReference type="InterPro" id="IPR016152">
    <property type="entry name" value="PTrfase/Anion_transptr"/>
</dbReference>
<dbReference type="EMBL" id="JARPZN010000001">
    <property type="protein sequence ID" value="MDT2689268.1"/>
    <property type="molecule type" value="Genomic_DNA"/>
</dbReference>
<dbReference type="Proteomes" id="UP000439965">
    <property type="component" value="Unassembled WGS sequence"/>
</dbReference>
<evidence type="ECO:0000256" key="4">
    <source>
        <dbReference type="ARBA" id="ARBA00022679"/>
    </source>
</evidence>